<reference evidence="1" key="1">
    <citation type="submission" date="2020-08" db="EMBL/GenBank/DDBJ databases">
        <title>Multicomponent nature underlies the extraordinary mechanical properties of spider dragline silk.</title>
        <authorList>
            <person name="Kono N."/>
            <person name="Nakamura H."/>
            <person name="Mori M."/>
            <person name="Yoshida Y."/>
            <person name="Ohtoshi R."/>
            <person name="Malay A.D."/>
            <person name="Moran D.A.P."/>
            <person name="Tomita M."/>
            <person name="Numata K."/>
            <person name="Arakawa K."/>
        </authorList>
    </citation>
    <scope>NUCLEOTIDE SEQUENCE</scope>
</reference>
<evidence type="ECO:0000313" key="1">
    <source>
        <dbReference type="EMBL" id="GFX98161.1"/>
    </source>
</evidence>
<gene>
    <name evidence="1" type="ORF">TNCV_4908051</name>
</gene>
<dbReference type="Proteomes" id="UP000887159">
    <property type="component" value="Unassembled WGS sequence"/>
</dbReference>
<proteinExistence type="predicted"/>
<organism evidence="1 2">
    <name type="scientific">Trichonephila clavipes</name>
    <name type="common">Golden silk orbweaver</name>
    <name type="synonym">Nephila clavipes</name>
    <dbReference type="NCBI Taxonomy" id="2585209"/>
    <lineage>
        <taxon>Eukaryota</taxon>
        <taxon>Metazoa</taxon>
        <taxon>Ecdysozoa</taxon>
        <taxon>Arthropoda</taxon>
        <taxon>Chelicerata</taxon>
        <taxon>Arachnida</taxon>
        <taxon>Araneae</taxon>
        <taxon>Araneomorphae</taxon>
        <taxon>Entelegynae</taxon>
        <taxon>Araneoidea</taxon>
        <taxon>Nephilidae</taxon>
        <taxon>Trichonephila</taxon>
    </lineage>
</organism>
<dbReference type="AlphaFoldDB" id="A0A8X6UYY2"/>
<name>A0A8X6UYY2_TRICX</name>
<accession>A0A8X6UYY2</accession>
<sequence length="81" mass="9628">MTPGMGPQWTLELCHQLLVQRSSGDKLLGSELHQELRLKAKHSFQSRDEPSRLKFFTHHLKDFRCYEKILGWGKRNPLHFR</sequence>
<evidence type="ECO:0000313" key="2">
    <source>
        <dbReference type="Proteomes" id="UP000887159"/>
    </source>
</evidence>
<protein>
    <submittedName>
        <fullName evidence="1">Uncharacterized protein</fullName>
    </submittedName>
</protein>
<dbReference type="EMBL" id="BMAU01021201">
    <property type="protein sequence ID" value="GFX98161.1"/>
    <property type="molecule type" value="Genomic_DNA"/>
</dbReference>
<comment type="caution">
    <text evidence="1">The sequence shown here is derived from an EMBL/GenBank/DDBJ whole genome shotgun (WGS) entry which is preliminary data.</text>
</comment>
<keyword evidence="2" id="KW-1185">Reference proteome</keyword>